<feature type="compositionally biased region" description="Basic residues" evidence="1">
    <location>
        <begin position="13"/>
        <end position="25"/>
    </location>
</feature>
<evidence type="ECO:0000256" key="1">
    <source>
        <dbReference type="SAM" id="MobiDB-lite"/>
    </source>
</evidence>
<dbReference type="EMBL" id="JAHHHV010000065">
    <property type="protein sequence ID" value="MBW4466065.1"/>
    <property type="molecule type" value="Genomic_DNA"/>
</dbReference>
<feature type="transmembrane region" description="Helical" evidence="2">
    <location>
        <begin position="56"/>
        <end position="79"/>
    </location>
</feature>
<sequence length="684" mass="76411">MAEDYRAPDAPDRKRRRPKPARPPRKAASSAASQASADLKVRDTASTRRWRLPRSWLFWGGTAMVAFSSLGLLSATALLRLPSLPNCPAIFWPTASASLRLYCAQLAADKRTPKDLLYAISLVKDLPQDHPLRPEIDHNIEVWSNEMLELGEASFQAGDLKQAIETAQKIPADSSAHQLVDPKIEQWQATWDKAEDIYKQAETALKDQDLRQAFRTATQLLGIGNQYWENTKYRELNDLITTTRLDSNKIDKAKGLSDQGGLTNLLAAIKLMEEIKPESRLFSRAQEMIARFGRDMLDLADAALDRRDYDQALRITSQIPSKANLQAEIRDFNMIAEAQSQAWNGTVSDLETAIVAVQRINRDRPLYGKAQQLISSWQAEIKDVTVLDRAKQIAQPGAESDLTAAIAEAQRIPFGNPLREQAEKSIQQWQRQIETAADQPYLDRAEQLASSGDLQAAIGEASRISPGRALYDQAGRRIDDWTSQMQRLQDQPQLDRARQLAEGGDLNGAIQVARQIGSGRALTQVARADIDRWSDQLQQSQDQPRLEQARQLAAQGNFQEAIRQAELIPPDRQLYDQAQAEIQTWRSQTRGTDQLAQAYSAAQVGSPAMLSAAIEIADQVGENNPTRREANRMIDQWSYQILQIAQSQADSNPTDAIAIANRIPANSAAYAEAQRAIQAWQQRR</sequence>
<comment type="caution">
    <text evidence="3">The sequence shown here is derived from an EMBL/GenBank/DDBJ whole genome shotgun (WGS) entry which is preliminary data.</text>
</comment>
<dbReference type="Proteomes" id="UP000707356">
    <property type="component" value="Unassembled WGS sequence"/>
</dbReference>
<evidence type="ECO:0000313" key="3">
    <source>
        <dbReference type="EMBL" id="MBW4466065.1"/>
    </source>
</evidence>
<feature type="compositionally biased region" description="Low complexity" evidence="1">
    <location>
        <begin position="26"/>
        <end position="38"/>
    </location>
</feature>
<keyword evidence="2" id="KW-0472">Membrane</keyword>
<feature type="compositionally biased region" description="Basic and acidic residues" evidence="1">
    <location>
        <begin position="1"/>
        <end position="12"/>
    </location>
</feature>
<dbReference type="AlphaFoldDB" id="A0A951U4X5"/>
<protein>
    <submittedName>
        <fullName evidence="3">Chromosome segregation ATPase</fullName>
    </submittedName>
</protein>
<evidence type="ECO:0000256" key="2">
    <source>
        <dbReference type="SAM" id="Phobius"/>
    </source>
</evidence>
<evidence type="ECO:0000313" key="4">
    <source>
        <dbReference type="Proteomes" id="UP000707356"/>
    </source>
</evidence>
<organism evidence="3 4">
    <name type="scientific">Pegethrix bostrychoides GSE-TBD4-15B</name>
    <dbReference type="NCBI Taxonomy" id="2839662"/>
    <lineage>
        <taxon>Bacteria</taxon>
        <taxon>Bacillati</taxon>
        <taxon>Cyanobacteriota</taxon>
        <taxon>Cyanophyceae</taxon>
        <taxon>Oculatellales</taxon>
        <taxon>Oculatellaceae</taxon>
        <taxon>Pegethrix</taxon>
    </lineage>
</organism>
<gene>
    <name evidence="3" type="ORF">KME07_11580</name>
</gene>
<feature type="region of interest" description="Disordered" evidence="1">
    <location>
        <begin position="1"/>
        <end position="42"/>
    </location>
</feature>
<accession>A0A951U4X5</accession>
<keyword evidence="2" id="KW-0812">Transmembrane</keyword>
<name>A0A951U4X5_9CYAN</name>
<keyword evidence="2" id="KW-1133">Transmembrane helix</keyword>
<reference evidence="3" key="1">
    <citation type="submission" date="2021-05" db="EMBL/GenBank/DDBJ databases">
        <authorList>
            <person name="Pietrasiak N."/>
            <person name="Ward R."/>
            <person name="Stajich J.E."/>
            <person name="Kurbessoian T."/>
        </authorList>
    </citation>
    <scope>NUCLEOTIDE SEQUENCE</scope>
    <source>
        <strain evidence="3">GSE-TBD4-15B</strain>
    </source>
</reference>
<reference evidence="3" key="2">
    <citation type="journal article" date="2022" name="Microbiol. Resour. Announc.">
        <title>Metagenome Sequencing to Explore Phylogenomics of Terrestrial Cyanobacteria.</title>
        <authorList>
            <person name="Ward R.D."/>
            <person name="Stajich J.E."/>
            <person name="Johansen J.R."/>
            <person name="Huntemann M."/>
            <person name="Clum A."/>
            <person name="Foster B."/>
            <person name="Foster B."/>
            <person name="Roux S."/>
            <person name="Palaniappan K."/>
            <person name="Varghese N."/>
            <person name="Mukherjee S."/>
            <person name="Reddy T.B.K."/>
            <person name="Daum C."/>
            <person name="Copeland A."/>
            <person name="Chen I.A."/>
            <person name="Ivanova N.N."/>
            <person name="Kyrpides N.C."/>
            <person name="Shapiro N."/>
            <person name="Eloe-Fadrosh E.A."/>
            <person name="Pietrasiak N."/>
        </authorList>
    </citation>
    <scope>NUCLEOTIDE SEQUENCE</scope>
    <source>
        <strain evidence="3">GSE-TBD4-15B</strain>
    </source>
</reference>
<proteinExistence type="predicted"/>